<keyword evidence="2" id="KW-1185">Reference proteome</keyword>
<dbReference type="RefSeq" id="WP_309637713.1">
    <property type="nucleotide sequence ID" value="NZ_JARWAL010000037.1"/>
</dbReference>
<evidence type="ECO:0000313" key="1">
    <source>
        <dbReference type="EMBL" id="MDR5894421.1"/>
    </source>
</evidence>
<proteinExistence type="predicted"/>
<gene>
    <name evidence="1" type="ORF">QC820_16665</name>
</gene>
<name>A0ABU1GQX7_9GAMM</name>
<comment type="caution">
    <text evidence="1">The sequence shown here is derived from an EMBL/GenBank/DDBJ whole genome shotgun (WGS) entry which is preliminary data.</text>
</comment>
<dbReference type="EMBL" id="JARWAL010000037">
    <property type="protein sequence ID" value="MDR5894421.1"/>
    <property type="molecule type" value="Genomic_DNA"/>
</dbReference>
<sequence length="40" mass="4383">MIRLTLIAILLVLSPLAQAERVFEGEKVVNRTGFLGDSLV</sequence>
<reference evidence="1 2" key="1">
    <citation type="submission" date="2023-04" db="EMBL/GenBank/DDBJ databases">
        <title>A long-awaited taxogenomic arrangement of the family Halomonadaceae.</title>
        <authorList>
            <person name="De La Haba R."/>
            <person name="Chuvochina M."/>
            <person name="Wittouck S."/>
            <person name="Arahal D.R."/>
            <person name="Sanchez-Porro C."/>
            <person name="Hugenholtz P."/>
            <person name="Ventosa A."/>
        </authorList>
    </citation>
    <scope>NUCLEOTIDE SEQUENCE [LARGE SCALE GENOMIC DNA]</scope>
    <source>
        <strain evidence="1 2">DSM 17332</strain>
    </source>
</reference>
<evidence type="ECO:0000313" key="2">
    <source>
        <dbReference type="Proteomes" id="UP001252270"/>
    </source>
</evidence>
<dbReference type="Proteomes" id="UP001252270">
    <property type="component" value="Unassembled WGS sequence"/>
</dbReference>
<accession>A0ABU1GQX7</accession>
<organism evidence="1 2">
    <name type="scientific">Halomonas mongoliensis</name>
    <dbReference type="NCBI Taxonomy" id="321265"/>
    <lineage>
        <taxon>Bacteria</taxon>
        <taxon>Pseudomonadati</taxon>
        <taxon>Pseudomonadota</taxon>
        <taxon>Gammaproteobacteria</taxon>
        <taxon>Oceanospirillales</taxon>
        <taxon>Halomonadaceae</taxon>
        <taxon>Halomonas</taxon>
    </lineage>
</organism>
<protein>
    <submittedName>
        <fullName evidence="1">Uncharacterized protein</fullName>
    </submittedName>
</protein>